<dbReference type="PANTHER" id="PTHR37953:SF1">
    <property type="entry name" value="UPF0127 PROTEIN MJ1496"/>
    <property type="match status" value="1"/>
</dbReference>
<name>A0A2M7D6B8_9BACT</name>
<proteinExistence type="predicted"/>
<dbReference type="InterPro" id="IPR003795">
    <property type="entry name" value="DUF192"/>
</dbReference>
<reference evidence="2" key="1">
    <citation type="submission" date="2017-09" db="EMBL/GenBank/DDBJ databases">
        <title>Depth-based differentiation of microbial function through sediment-hosted aquifers and enrichment of novel symbionts in the deep terrestrial subsurface.</title>
        <authorList>
            <person name="Probst A.J."/>
            <person name="Ladd B."/>
            <person name="Jarett J.K."/>
            <person name="Geller-Mcgrath D.E."/>
            <person name="Sieber C.M.K."/>
            <person name="Emerson J.B."/>
            <person name="Anantharaman K."/>
            <person name="Thomas B.C."/>
            <person name="Malmstrom R."/>
            <person name="Stieglmeier M."/>
            <person name="Klingl A."/>
            <person name="Woyke T."/>
            <person name="Ryan C.M."/>
            <person name="Banfield J.F."/>
        </authorList>
    </citation>
    <scope>NUCLEOTIDE SEQUENCE [LARGE SCALE GENOMIC DNA]</scope>
</reference>
<dbReference type="Pfam" id="PF02643">
    <property type="entry name" value="DUF192"/>
    <property type="match status" value="1"/>
</dbReference>
<evidence type="ECO:0000313" key="1">
    <source>
        <dbReference type="EMBL" id="PIV38579.1"/>
    </source>
</evidence>
<evidence type="ECO:0000313" key="2">
    <source>
        <dbReference type="Proteomes" id="UP000229247"/>
    </source>
</evidence>
<evidence type="ECO:0008006" key="3">
    <source>
        <dbReference type="Google" id="ProtNLM"/>
    </source>
</evidence>
<dbReference type="Gene3D" id="2.60.120.1140">
    <property type="entry name" value="Protein of unknown function DUF192"/>
    <property type="match status" value="1"/>
</dbReference>
<protein>
    <recommendedName>
        <fullName evidence="3">DUF192 domain-containing protein</fullName>
    </recommendedName>
</protein>
<gene>
    <name evidence="1" type="ORF">COS30_01260</name>
</gene>
<accession>A0A2M7D6B8</accession>
<sequence length="159" mass="18271">MKKISLILVFMFVLSLLVAVWPTTDPVDDFSKRILSDETTKEIWVGPHKLTAAIADDDQKRKQGLGDREFLADETGMLFIFDKPDFYAFWMRGMKFPLDFIWIRGDEISDITENVPVPEDSSHPTTYRPAQTADKVLEVEAGWIEKHQVRVGNKVIIKD</sequence>
<dbReference type="InterPro" id="IPR038695">
    <property type="entry name" value="Saro_0823-like_sf"/>
</dbReference>
<dbReference type="EMBL" id="PEUE01000032">
    <property type="protein sequence ID" value="PIV38579.1"/>
    <property type="molecule type" value="Genomic_DNA"/>
</dbReference>
<organism evidence="1 2">
    <name type="scientific">Candidatus Portnoybacteria bacterium CG02_land_8_20_14_3_00_45_8</name>
    <dbReference type="NCBI Taxonomy" id="1974807"/>
    <lineage>
        <taxon>Bacteria</taxon>
        <taxon>Candidatus Portnoyibacteriota</taxon>
    </lineage>
</organism>
<dbReference type="AlphaFoldDB" id="A0A2M7D6B8"/>
<dbReference type="PANTHER" id="PTHR37953">
    <property type="entry name" value="UPF0127 PROTEIN MJ1496"/>
    <property type="match status" value="1"/>
</dbReference>
<comment type="caution">
    <text evidence="1">The sequence shown here is derived from an EMBL/GenBank/DDBJ whole genome shotgun (WGS) entry which is preliminary data.</text>
</comment>
<dbReference type="Proteomes" id="UP000229247">
    <property type="component" value="Unassembled WGS sequence"/>
</dbReference>